<keyword evidence="2" id="KW-0812">Transmembrane</keyword>
<dbReference type="GO" id="GO:0006508">
    <property type="term" value="P:proteolysis"/>
    <property type="evidence" value="ECO:0007669"/>
    <property type="project" value="UniProtKB-KW"/>
</dbReference>
<dbReference type="Pfam" id="PF01244">
    <property type="entry name" value="Peptidase_M19"/>
    <property type="match status" value="1"/>
</dbReference>
<dbReference type="GeneID" id="113468156"/>
<dbReference type="InterPro" id="IPR008257">
    <property type="entry name" value="Pept_M19"/>
</dbReference>
<dbReference type="AlphaFoldDB" id="A0A3Q0IWM8"/>
<keyword evidence="1" id="KW-0224">Dipeptidase</keyword>
<keyword evidence="1" id="KW-0479">Metal-binding</keyword>
<dbReference type="Proteomes" id="UP000079169">
    <property type="component" value="Unplaced"/>
</dbReference>
<accession>A0A3Q0IWM8</accession>
<dbReference type="InterPro" id="IPR032466">
    <property type="entry name" value="Metal_Hydrolase"/>
</dbReference>
<comment type="subunit">
    <text evidence="1">Homodimer; disulfide-linked.</text>
</comment>
<keyword evidence="3" id="KW-1185">Reference proteome</keyword>
<keyword evidence="1" id="KW-0336">GPI-anchor</keyword>
<proteinExistence type="inferred from homology"/>
<keyword evidence="1" id="KW-0378">Hydrolase</keyword>
<dbReference type="STRING" id="121845.A0A3Q0IWM8"/>
<dbReference type="PANTHER" id="PTHR10443">
    <property type="entry name" value="MICROSOMAL DIPEPTIDASE"/>
    <property type="match status" value="1"/>
</dbReference>
<comment type="subcellular location">
    <subcellularLocation>
        <location evidence="1">Membrane</location>
        <topology evidence="1">Lipid-anchor</topology>
        <topology evidence="1">GPI-anchor</topology>
    </subcellularLocation>
</comment>
<dbReference type="Gene3D" id="3.20.20.140">
    <property type="entry name" value="Metal-dependent hydrolases"/>
    <property type="match status" value="1"/>
</dbReference>
<keyword evidence="1" id="KW-0862">Zinc</keyword>
<dbReference type="KEGG" id="dci:113468156"/>
<keyword evidence="2" id="KW-0472">Membrane</keyword>
<keyword evidence="1" id="KW-0449">Lipoprotein</keyword>
<keyword evidence="2" id="KW-1133">Transmembrane helix</keyword>
<dbReference type="PROSITE" id="PS51365">
    <property type="entry name" value="RENAL_DIPEPTIDASE_2"/>
    <property type="match status" value="1"/>
</dbReference>
<dbReference type="GO" id="GO:0046872">
    <property type="term" value="F:metal ion binding"/>
    <property type="evidence" value="ECO:0007669"/>
    <property type="project" value="UniProtKB-UniRule"/>
</dbReference>
<keyword evidence="1" id="KW-0482">Metalloprotease</keyword>
<reference evidence="4" key="1">
    <citation type="submission" date="2025-08" db="UniProtKB">
        <authorList>
            <consortium name="RefSeq"/>
        </authorList>
    </citation>
    <scope>IDENTIFICATION</scope>
</reference>
<dbReference type="RefSeq" id="XP_026680667.1">
    <property type="nucleotide sequence ID" value="XM_026824866.1"/>
</dbReference>
<keyword evidence="1" id="KW-1015">Disulfide bond</keyword>
<dbReference type="GO" id="GO:0070573">
    <property type="term" value="F:metallodipeptidase activity"/>
    <property type="evidence" value="ECO:0007669"/>
    <property type="project" value="InterPro"/>
</dbReference>
<dbReference type="EC" id="3.4.13.19" evidence="1"/>
<protein>
    <recommendedName>
        <fullName evidence="1">Dipeptidase</fullName>
        <ecNumber evidence="1">3.4.13.19</ecNumber>
    </recommendedName>
</protein>
<dbReference type="GO" id="GO:0098552">
    <property type="term" value="C:side of membrane"/>
    <property type="evidence" value="ECO:0007669"/>
    <property type="project" value="UniProtKB-KW"/>
</dbReference>
<evidence type="ECO:0000256" key="1">
    <source>
        <dbReference type="RuleBase" id="RU341113"/>
    </source>
</evidence>
<keyword evidence="1" id="KW-0645">Protease</keyword>
<dbReference type="PANTHER" id="PTHR10443:SF47">
    <property type="entry name" value="DIPEPTIDASE"/>
    <property type="match status" value="1"/>
</dbReference>
<comment type="catalytic activity">
    <reaction evidence="1">
        <text>an L-aminoacyl-L-amino acid + H2O = 2 an L-alpha-amino acid</text>
        <dbReference type="Rhea" id="RHEA:48940"/>
        <dbReference type="ChEBI" id="CHEBI:15377"/>
        <dbReference type="ChEBI" id="CHEBI:59869"/>
        <dbReference type="ChEBI" id="CHEBI:77460"/>
        <dbReference type="EC" id="3.4.13.19"/>
    </reaction>
</comment>
<keyword evidence="1" id="KW-0325">Glycoprotein</keyword>
<gene>
    <name evidence="4" type="primary">LOC113468156</name>
</gene>
<dbReference type="PaxDb" id="121845-A0A3Q0IWM8"/>
<evidence type="ECO:0000256" key="2">
    <source>
        <dbReference type="SAM" id="Phobius"/>
    </source>
</evidence>
<comment type="similarity">
    <text evidence="1">Belongs to the metallo-dependent hydrolases superfamily. Peptidase M19 family.</text>
</comment>
<evidence type="ECO:0000313" key="4">
    <source>
        <dbReference type="RefSeq" id="XP_026680667.1"/>
    </source>
</evidence>
<name>A0A3Q0IWM8_DIACI</name>
<dbReference type="SUPFAM" id="SSF51556">
    <property type="entry name" value="Metallo-dependent hydrolases"/>
    <property type="match status" value="1"/>
</dbReference>
<organism evidence="3 4">
    <name type="scientific">Diaphorina citri</name>
    <name type="common">Asian citrus psyllid</name>
    <dbReference type="NCBI Taxonomy" id="121845"/>
    <lineage>
        <taxon>Eukaryota</taxon>
        <taxon>Metazoa</taxon>
        <taxon>Ecdysozoa</taxon>
        <taxon>Arthropoda</taxon>
        <taxon>Hexapoda</taxon>
        <taxon>Insecta</taxon>
        <taxon>Pterygota</taxon>
        <taxon>Neoptera</taxon>
        <taxon>Paraneoptera</taxon>
        <taxon>Hemiptera</taxon>
        <taxon>Sternorrhyncha</taxon>
        <taxon>Psylloidea</taxon>
        <taxon>Psyllidae</taxon>
        <taxon>Diaphorininae</taxon>
        <taxon>Diaphorina</taxon>
    </lineage>
</organism>
<sequence>MGGCINSQTKRWWIMLLVIGLAGAAGLGVPIALKIHSGASYEERLEFASRLLQEVPLIDGHNDLPWNIRKFVHNKLSTFKFSEDLRKVPPWSESAWSHTDLPRLRAGHISAQFWAAYVPCESAYKDAIQLTLEQIDV</sequence>
<comment type="cofactor">
    <cofactor evidence="1">
        <name>Zn(2+)</name>
        <dbReference type="ChEBI" id="CHEBI:29105"/>
    </cofactor>
</comment>
<evidence type="ECO:0000313" key="3">
    <source>
        <dbReference type="Proteomes" id="UP000079169"/>
    </source>
</evidence>
<feature type="transmembrane region" description="Helical" evidence="2">
    <location>
        <begin position="12"/>
        <end position="33"/>
    </location>
</feature>